<evidence type="ECO:0000313" key="4">
    <source>
        <dbReference type="Proteomes" id="UP000673394"/>
    </source>
</evidence>
<sequence length="159" mass="17843">MIQTTLIAEPGKQEYFMSVTFDAPRELVFKTYTDPNTIAEWWGPRRLTTTVDQMDVRKGGVWRYVQHDSKGNEYAFSGVYHESVAPERLVQTFEFEGMPGQAGLVVVTFEELPGGKTKLTEQSIFPSLAARDGVIQSGMEAGAKELFERFAELLAKLQA</sequence>
<evidence type="ECO:0000313" key="3">
    <source>
        <dbReference type="EMBL" id="MBP3965111.1"/>
    </source>
</evidence>
<dbReference type="Gene3D" id="3.30.530.20">
    <property type="match status" value="1"/>
</dbReference>
<dbReference type="InterPro" id="IPR023393">
    <property type="entry name" value="START-like_dom_sf"/>
</dbReference>
<keyword evidence="4" id="KW-1185">Reference proteome</keyword>
<gene>
    <name evidence="3" type="ORF">I8J30_20505</name>
</gene>
<reference evidence="3 4" key="1">
    <citation type="submission" date="2021-04" db="EMBL/GenBank/DDBJ databases">
        <title>Paenibacillus sp. DLE-14 whole genome sequence.</title>
        <authorList>
            <person name="Ham Y.J."/>
        </authorList>
    </citation>
    <scope>NUCLEOTIDE SEQUENCE [LARGE SCALE GENOMIC DNA]</scope>
    <source>
        <strain evidence="3 4">DLE-14</strain>
    </source>
</reference>
<evidence type="ECO:0000259" key="2">
    <source>
        <dbReference type="Pfam" id="PF08327"/>
    </source>
</evidence>
<feature type="domain" description="Activator of Hsp90 ATPase homologue 1/2-like C-terminal" evidence="2">
    <location>
        <begin position="22"/>
        <end position="154"/>
    </location>
</feature>
<dbReference type="Proteomes" id="UP000673394">
    <property type="component" value="Unassembled WGS sequence"/>
</dbReference>
<accession>A0ABS5CH05</accession>
<dbReference type="EMBL" id="JAGKSP010000009">
    <property type="protein sequence ID" value="MBP3965111.1"/>
    <property type="molecule type" value="Genomic_DNA"/>
</dbReference>
<name>A0ABS5CH05_9BACL</name>
<dbReference type="CDD" id="cd07826">
    <property type="entry name" value="SRPBCC_CalC_Aha1-like_9"/>
    <property type="match status" value="1"/>
</dbReference>
<dbReference type="RefSeq" id="WP_210661305.1">
    <property type="nucleotide sequence ID" value="NZ_JAGKSP010000009.1"/>
</dbReference>
<dbReference type="SUPFAM" id="SSF55961">
    <property type="entry name" value="Bet v1-like"/>
    <property type="match status" value="1"/>
</dbReference>
<comment type="caution">
    <text evidence="3">The sequence shown here is derived from an EMBL/GenBank/DDBJ whole genome shotgun (WGS) entry which is preliminary data.</text>
</comment>
<proteinExistence type="inferred from homology"/>
<dbReference type="Pfam" id="PF08327">
    <property type="entry name" value="AHSA1"/>
    <property type="match status" value="1"/>
</dbReference>
<organism evidence="3 4">
    <name type="scientific">Paenibacillus lignilyticus</name>
    <dbReference type="NCBI Taxonomy" id="1172615"/>
    <lineage>
        <taxon>Bacteria</taxon>
        <taxon>Bacillati</taxon>
        <taxon>Bacillota</taxon>
        <taxon>Bacilli</taxon>
        <taxon>Bacillales</taxon>
        <taxon>Paenibacillaceae</taxon>
        <taxon>Paenibacillus</taxon>
    </lineage>
</organism>
<comment type="similarity">
    <text evidence="1">Belongs to the AHA1 family.</text>
</comment>
<evidence type="ECO:0000256" key="1">
    <source>
        <dbReference type="ARBA" id="ARBA00006817"/>
    </source>
</evidence>
<dbReference type="InterPro" id="IPR013538">
    <property type="entry name" value="ASHA1/2-like_C"/>
</dbReference>
<protein>
    <submittedName>
        <fullName evidence="3">SRPBCC family protein</fullName>
    </submittedName>
</protein>